<keyword evidence="2" id="KW-0963">Cytoplasm</keyword>
<dbReference type="Pfam" id="PF20173">
    <property type="entry name" value="ZnF_RZ-type"/>
    <property type="match status" value="1"/>
</dbReference>
<organism evidence="8 9">
    <name type="scientific">Rotaria magnacalcarata</name>
    <dbReference type="NCBI Taxonomy" id="392030"/>
    <lineage>
        <taxon>Eukaryota</taxon>
        <taxon>Metazoa</taxon>
        <taxon>Spiralia</taxon>
        <taxon>Gnathifera</taxon>
        <taxon>Rotifera</taxon>
        <taxon>Eurotatoria</taxon>
        <taxon>Bdelloidea</taxon>
        <taxon>Philodinida</taxon>
        <taxon>Philodinidae</taxon>
        <taxon>Rotaria</taxon>
    </lineage>
</organism>
<keyword evidence="6" id="KW-0391">Immunity</keyword>
<evidence type="ECO:0000256" key="2">
    <source>
        <dbReference type="ARBA" id="ARBA00022490"/>
    </source>
</evidence>
<accession>A0A8S3DXS9</accession>
<dbReference type="AlphaFoldDB" id="A0A8S3DXS9"/>
<evidence type="ECO:0000256" key="5">
    <source>
        <dbReference type="ARBA" id="ARBA00022833"/>
    </source>
</evidence>
<keyword evidence="3" id="KW-0479">Metal-binding</keyword>
<protein>
    <recommendedName>
        <fullName evidence="7">RZ-type domain-containing protein</fullName>
    </recommendedName>
</protein>
<evidence type="ECO:0000313" key="8">
    <source>
        <dbReference type="EMBL" id="CAF5046773.1"/>
    </source>
</evidence>
<evidence type="ECO:0000256" key="4">
    <source>
        <dbReference type="ARBA" id="ARBA00022771"/>
    </source>
</evidence>
<dbReference type="GO" id="GO:0008270">
    <property type="term" value="F:zinc ion binding"/>
    <property type="evidence" value="ECO:0007669"/>
    <property type="project" value="UniProtKB-KW"/>
</dbReference>
<comment type="subcellular location">
    <subcellularLocation>
        <location evidence="1">Cytoplasm</location>
    </subcellularLocation>
</comment>
<evidence type="ECO:0000259" key="7">
    <source>
        <dbReference type="Pfam" id="PF20173"/>
    </source>
</evidence>
<evidence type="ECO:0000256" key="1">
    <source>
        <dbReference type="ARBA" id="ARBA00004496"/>
    </source>
</evidence>
<keyword evidence="4" id="KW-0863">Zinc-finger</keyword>
<name>A0A8S3DXS9_9BILA</name>
<dbReference type="Proteomes" id="UP000681720">
    <property type="component" value="Unassembled WGS sequence"/>
</dbReference>
<dbReference type="EMBL" id="CAJOBJ010227349">
    <property type="protein sequence ID" value="CAF5046773.1"/>
    <property type="molecule type" value="Genomic_DNA"/>
</dbReference>
<keyword evidence="5" id="KW-0862">Zinc</keyword>
<proteinExistence type="predicted"/>
<feature type="non-terminal residue" evidence="8">
    <location>
        <position position="482"/>
    </location>
</feature>
<dbReference type="GO" id="GO:0005737">
    <property type="term" value="C:cytoplasm"/>
    <property type="evidence" value="ECO:0007669"/>
    <property type="project" value="UniProtKB-SubCell"/>
</dbReference>
<reference evidence="8" key="1">
    <citation type="submission" date="2021-02" db="EMBL/GenBank/DDBJ databases">
        <authorList>
            <person name="Nowell W R."/>
        </authorList>
    </citation>
    <scope>NUCLEOTIDE SEQUENCE</scope>
</reference>
<comment type="caution">
    <text evidence="8">The sequence shown here is derived from an EMBL/GenBank/DDBJ whole genome shotgun (WGS) entry which is preliminary data.</text>
</comment>
<evidence type="ECO:0000313" key="9">
    <source>
        <dbReference type="Proteomes" id="UP000681720"/>
    </source>
</evidence>
<dbReference type="InterPro" id="IPR046439">
    <property type="entry name" value="ZF_RZ_dom"/>
</dbReference>
<dbReference type="GO" id="GO:0002376">
    <property type="term" value="P:immune system process"/>
    <property type="evidence" value="ECO:0007669"/>
    <property type="project" value="UniProtKB-KW"/>
</dbReference>
<gene>
    <name evidence="8" type="ORF">GIL414_LOCUS59735</name>
</gene>
<evidence type="ECO:0000256" key="6">
    <source>
        <dbReference type="ARBA" id="ARBA00022859"/>
    </source>
</evidence>
<feature type="domain" description="RZ-type" evidence="7">
    <location>
        <begin position="429"/>
        <end position="467"/>
    </location>
</feature>
<evidence type="ECO:0000256" key="3">
    <source>
        <dbReference type="ARBA" id="ARBA00022723"/>
    </source>
</evidence>
<sequence length="482" mass="56279">MEFLKNWLPDNSEQYPEVLALLSKPENDLWQYSAKILSFIDQEVELFSTVLSKNGQLEDLDKFKLLDECLANINGETYKIERLLVNRIHMQLMLRASEQGTPEQILTDNYIQFEENVRQLQGEQSNHNSISISLIAWIKYYIELYAVALKNQCSDEIMGTIDQFLTRDELPLSPTLKLFIIKQICELSNIKFDKLREKFSNRTVVWLRAILEKPQDQQTNQAQHNLILPTPLLVCEDEFKRISDILAYDKDIEHLRQLITNCTTNQTSSYCFLVWFIHYYSHFYTTNNALIDEKWIQLFTHELNQHICKCFDVIGSKLLISLCKNFSINSYFRLQPNMDTKEVHQRLVVLNIAVYLLSCKSLNHITYVGSLLFDDNRQMPNNYTERLQSSICLPGLLSSDIAITKMLYVRTQVKERLDRNEIVPDAKFVYKCSDACPYMFHFEGCGRPLELSKCPMCKTDIGATSYNKPIIRIPPQIQMPIE</sequence>